<dbReference type="CDD" id="cd06198">
    <property type="entry name" value="FNR_like_3"/>
    <property type="match status" value="1"/>
</dbReference>
<keyword evidence="16" id="KW-1185">Reference proteome</keyword>
<keyword evidence="4 13" id="KW-0812">Transmembrane</keyword>
<evidence type="ECO:0000256" key="9">
    <source>
        <dbReference type="ARBA" id="ARBA00023002"/>
    </source>
</evidence>
<keyword evidence="12 13" id="KW-0472">Membrane</keyword>
<keyword evidence="8 13" id="KW-1133">Transmembrane helix</keyword>
<dbReference type="GO" id="GO:0046872">
    <property type="term" value="F:metal ion binding"/>
    <property type="evidence" value="ECO:0007669"/>
    <property type="project" value="UniProtKB-KW"/>
</dbReference>
<keyword evidence="3" id="KW-0285">Flavoprotein</keyword>
<evidence type="ECO:0000256" key="11">
    <source>
        <dbReference type="ARBA" id="ARBA00023014"/>
    </source>
</evidence>
<feature type="transmembrane region" description="Helical" evidence="13">
    <location>
        <begin position="7"/>
        <end position="28"/>
    </location>
</feature>
<comment type="subcellular location">
    <subcellularLocation>
        <location evidence="2">Membrane</location>
        <topology evidence="2">Multi-pass membrane protein</topology>
    </subcellularLocation>
</comment>
<keyword evidence="6" id="KW-0479">Metal-binding</keyword>
<dbReference type="GO" id="GO:0051537">
    <property type="term" value="F:2 iron, 2 sulfur cluster binding"/>
    <property type="evidence" value="ECO:0007669"/>
    <property type="project" value="UniProtKB-KW"/>
</dbReference>
<evidence type="ECO:0000256" key="2">
    <source>
        <dbReference type="ARBA" id="ARBA00004141"/>
    </source>
</evidence>
<dbReference type="Proteomes" id="UP000268192">
    <property type="component" value="Chromosome"/>
</dbReference>
<keyword evidence="7" id="KW-0274">FAD</keyword>
<keyword evidence="9" id="KW-0560">Oxidoreductase</keyword>
<organism evidence="15 16">
    <name type="scientific">Georhizobium profundi</name>
    <dbReference type="NCBI Taxonomy" id="2341112"/>
    <lineage>
        <taxon>Bacteria</taxon>
        <taxon>Pseudomonadati</taxon>
        <taxon>Pseudomonadota</taxon>
        <taxon>Alphaproteobacteria</taxon>
        <taxon>Hyphomicrobiales</taxon>
        <taxon>Rhizobiaceae</taxon>
        <taxon>Georhizobium</taxon>
    </lineage>
</organism>
<dbReference type="OrthoDB" id="9786134at2"/>
<evidence type="ECO:0000256" key="7">
    <source>
        <dbReference type="ARBA" id="ARBA00022827"/>
    </source>
</evidence>
<evidence type="ECO:0000256" key="1">
    <source>
        <dbReference type="ARBA" id="ARBA00001974"/>
    </source>
</evidence>
<dbReference type="InterPro" id="IPR001433">
    <property type="entry name" value="OxRdtase_FAD/NAD-bd"/>
</dbReference>
<dbReference type="Pfam" id="PF08022">
    <property type="entry name" value="FAD_binding_8"/>
    <property type="match status" value="1"/>
</dbReference>
<evidence type="ECO:0000256" key="12">
    <source>
        <dbReference type="ARBA" id="ARBA00023136"/>
    </source>
</evidence>
<feature type="domain" description="FAD-binding FR-type" evidence="14">
    <location>
        <begin position="203"/>
        <end position="304"/>
    </location>
</feature>
<feature type="transmembrane region" description="Helical" evidence="13">
    <location>
        <begin position="80"/>
        <end position="100"/>
    </location>
</feature>
<reference evidence="15 16" key="1">
    <citation type="submission" date="2018-09" db="EMBL/GenBank/DDBJ databases">
        <title>Marinorhizobium profundi gen. nov., sp. nov., isolated from a deep-sea sediment sample from the New Britain Trench and proposal of Marinorhizobiaceae fam. nov. in the order Rhizobiales of the class Alphaproteobacteria.</title>
        <authorList>
            <person name="Cao J."/>
        </authorList>
    </citation>
    <scope>NUCLEOTIDE SEQUENCE [LARGE SCALE GENOMIC DNA]</scope>
    <source>
        <strain evidence="15 16">WS11</strain>
    </source>
</reference>
<gene>
    <name evidence="15" type="ORF">D5400_06705</name>
</gene>
<dbReference type="Pfam" id="PF00175">
    <property type="entry name" value="NAD_binding_1"/>
    <property type="match status" value="1"/>
</dbReference>
<feature type="transmembrane region" description="Helical" evidence="13">
    <location>
        <begin position="179"/>
        <end position="197"/>
    </location>
</feature>
<protein>
    <submittedName>
        <fullName evidence="15">Oxidoreductase</fullName>
    </submittedName>
</protein>
<dbReference type="Pfam" id="PF01794">
    <property type="entry name" value="Ferric_reduct"/>
    <property type="match status" value="1"/>
</dbReference>
<dbReference type="GO" id="GO:0050660">
    <property type="term" value="F:flavin adenine dinucleotide binding"/>
    <property type="evidence" value="ECO:0007669"/>
    <property type="project" value="TreeGrafter"/>
</dbReference>
<evidence type="ECO:0000259" key="14">
    <source>
        <dbReference type="PROSITE" id="PS51384"/>
    </source>
</evidence>
<comment type="cofactor">
    <cofactor evidence="1">
        <name>FAD</name>
        <dbReference type="ChEBI" id="CHEBI:57692"/>
    </cofactor>
</comment>
<dbReference type="InterPro" id="IPR017938">
    <property type="entry name" value="Riboflavin_synthase-like_b-brl"/>
</dbReference>
<dbReference type="InterPro" id="IPR039261">
    <property type="entry name" value="FNR_nucleotide-bd"/>
</dbReference>
<dbReference type="Gene3D" id="2.40.30.10">
    <property type="entry name" value="Translation factors"/>
    <property type="match status" value="1"/>
</dbReference>
<feature type="transmembrane region" description="Helical" evidence="13">
    <location>
        <begin position="112"/>
        <end position="133"/>
    </location>
</feature>
<evidence type="ECO:0000256" key="10">
    <source>
        <dbReference type="ARBA" id="ARBA00023004"/>
    </source>
</evidence>
<dbReference type="RefSeq" id="WP_126008836.1">
    <property type="nucleotide sequence ID" value="NZ_CP032509.1"/>
</dbReference>
<accession>A0A3S9B240</accession>
<feature type="transmembrane region" description="Helical" evidence="13">
    <location>
        <begin position="40"/>
        <end position="59"/>
    </location>
</feature>
<dbReference type="InterPro" id="IPR017927">
    <property type="entry name" value="FAD-bd_FR_type"/>
</dbReference>
<dbReference type="PRINTS" id="PR00406">
    <property type="entry name" value="CYTB5RDTASE"/>
</dbReference>
<dbReference type="InterPro" id="IPR013130">
    <property type="entry name" value="Fe3_Rdtase_TM_dom"/>
</dbReference>
<dbReference type="SUPFAM" id="SSF63380">
    <property type="entry name" value="Riboflavin synthase domain-like"/>
    <property type="match status" value="1"/>
</dbReference>
<proteinExistence type="predicted"/>
<dbReference type="GO" id="GO:0016491">
    <property type="term" value="F:oxidoreductase activity"/>
    <property type="evidence" value="ECO:0007669"/>
    <property type="project" value="UniProtKB-KW"/>
</dbReference>
<name>A0A3S9B240_9HYPH</name>
<keyword evidence="5" id="KW-0001">2Fe-2S</keyword>
<sequence>MSRTVRQIAWIAAIPAVLALPFLVLLRGERVEGNGFLFDLSMGFGFGALAVAGLQFALTARFRRLSHPFGVDIVYVFHRYMAIGALGLMLAHFGILYFWFEEALGVLNPLDARWELTAARLALLCFAGLVVTSELRKWLKLEYGWWRYLHVALAIVGFGAAIAHVLGVGRFTADPSTRFLWLGVTIGWLAMLLWVRIGKPWNQKRNPWIVVDNIAHHGGVHQLVLRPQGKPLSNHKPGQFAWLTLERSPFGLGEHPFTISSPPEHGPDVTLSIKALGDFTEQAVEVEKGAVAYLDGPYGTFSIDTHPDADGFIMIAGGVGITPMISNLHAMDSRRDKRPAVLFYCNKTWDDAAFRDELAELSGRIDLKVVHVLEEPPEDWDGETGRLSAEILKRHLPQDSREWPHMLCGPTPLTDAARQDLLKLGVPFGAITNEIFDMV</sequence>
<dbReference type="PANTHER" id="PTHR47354:SF8">
    <property type="entry name" value="1,2-PHENYLACETYL-COA EPOXIDASE, SUBUNIT E"/>
    <property type="match status" value="1"/>
</dbReference>
<evidence type="ECO:0000313" key="15">
    <source>
        <dbReference type="EMBL" id="AZN71007.1"/>
    </source>
</evidence>
<dbReference type="EMBL" id="CP032509">
    <property type="protein sequence ID" value="AZN71007.1"/>
    <property type="molecule type" value="Genomic_DNA"/>
</dbReference>
<dbReference type="PROSITE" id="PS51384">
    <property type="entry name" value="FAD_FR"/>
    <property type="match status" value="1"/>
</dbReference>
<dbReference type="GO" id="GO:0016020">
    <property type="term" value="C:membrane"/>
    <property type="evidence" value="ECO:0007669"/>
    <property type="project" value="UniProtKB-SubCell"/>
</dbReference>
<dbReference type="InterPro" id="IPR050415">
    <property type="entry name" value="MRET"/>
</dbReference>
<evidence type="ECO:0000256" key="8">
    <source>
        <dbReference type="ARBA" id="ARBA00022989"/>
    </source>
</evidence>
<evidence type="ECO:0000256" key="5">
    <source>
        <dbReference type="ARBA" id="ARBA00022714"/>
    </source>
</evidence>
<evidence type="ECO:0000256" key="4">
    <source>
        <dbReference type="ARBA" id="ARBA00022692"/>
    </source>
</evidence>
<feature type="transmembrane region" description="Helical" evidence="13">
    <location>
        <begin position="145"/>
        <end position="167"/>
    </location>
</feature>
<dbReference type="Gene3D" id="3.40.50.80">
    <property type="entry name" value="Nucleotide-binding domain of ferredoxin-NADP reductase (FNR) module"/>
    <property type="match status" value="1"/>
</dbReference>
<dbReference type="InterPro" id="IPR013112">
    <property type="entry name" value="FAD-bd_8"/>
</dbReference>
<evidence type="ECO:0000313" key="16">
    <source>
        <dbReference type="Proteomes" id="UP000268192"/>
    </source>
</evidence>
<evidence type="ECO:0000256" key="13">
    <source>
        <dbReference type="SAM" id="Phobius"/>
    </source>
</evidence>
<evidence type="ECO:0000256" key="3">
    <source>
        <dbReference type="ARBA" id="ARBA00022630"/>
    </source>
</evidence>
<dbReference type="KEGG" id="abaw:D5400_06705"/>
<keyword evidence="10" id="KW-0408">Iron</keyword>
<dbReference type="SUPFAM" id="SSF52343">
    <property type="entry name" value="Ferredoxin reductase-like, C-terminal NADP-linked domain"/>
    <property type="match status" value="1"/>
</dbReference>
<keyword evidence="11" id="KW-0411">Iron-sulfur</keyword>
<dbReference type="PANTHER" id="PTHR47354">
    <property type="entry name" value="NADH OXIDOREDUCTASE HCR"/>
    <property type="match status" value="1"/>
</dbReference>
<dbReference type="AlphaFoldDB" id="A0A3S9B240"/>
<evidence type="ECO:0000256" key="6">
    <source>
        <dbReference type="ARBA" id="ARBA00022723"/>
    </source>
</evidence>